<accession>A0A7S8IFG0</accession>
<dbReference type="RefSeq" id="WP_195172753.1">
    <property type="nucleotide sequence ID" value="NZ_CP062983.1"/>
</dbReference>
<proteinExistence type="predicted"/>
<name>A0A7S8IFG0_9CHLR</name>
<dbReference type="KEGG" id="pmet:G4Y79_10025"/>
<evidence type="ECO:0000313" key="3">
    <source>
        <dbReference type="Proteomes" id="UP000594468"/>
    </source>
</evidence>
<protein>
    <submittedName>
        <fullName evidence="2">Uncharacterized protein</fullName>
    </submittedName>
</protein>
<sequence length="113" mass="12971">MKLNQAAFKQAKSLIDDGKVVKDSDWSEKQPSSDDENKFLDDKDWDTYGKWFLALDTDENDDTKGHFNFPYGDFKKVHRSAVIAAKQRAGQYDYKDIEDAADELLEKIDGDSK</sequence>
<organism evidence="2 3">
    <name type="scientific">Phototrophicus methaneseepsis</name>
    <dbReference type="NCBI Taxonomy" id="2710758"/>
    <lineage>
        <taxon>Bacteria</taxon>
        <taxon>Bacillati</taxon>
        <taxon>Chloroflexota</taxon>
        <taxon>Candidatus Thermofontia</taxon>
        <taxon>Phototrophicales</taxon>
        <taxon>Phototrophicaceae</taxon>
        <taxon>Phototrophicus</taxon>
    </lineage>
</organism>
<evidence type="ECO:0000313" key="2">
    <source>
        <dbReference type="EMBL" id="QPC84690.1"/>
    </source>
</evidence>
<dbReference type="EMBL" id="CP062983">
    <property type="protein sequence ID" value="QPC84690.1"/>
    <property type="molecule type" value="Genomic_DNA"/>
</dbReference>
<dbReference type="Proteomes" id="UP000594468">
    <property type="component" value="Chromosome"/>
</dbReference>
<gene>
    <name evidence="2" type="ORF">G4Y79_10025</name>
</gene>
<reference evidence="2 3" key="1">
    <citation type="submission" date="2020-02" db="EMBL/GenBank/DDBJ databases">
        <authorList>
            <person name="Zheng R.K."/>
            <person name="Sun C.M."/>
        </authorList>
    </citation>
    <scope>NUCLEOTIDE SEQUENCE [LARGE SCALE GENOMIC DNA]</scope>
    <source>
        <strain evidence="3">rifampicinis</strain>
    </source>
</reference>
<keyword evidence="3" id="KW-1185">Reference proteome</keyword>
<feature type="region of interest" description="Disordered" evidence="1">
    <location>
        <begin position="20"/>
        <end position="41"/>
    </location>
</feature>
<evidence type="ECO:0000256" key="1">
    <source>
        <dbReference type="SAM" id="MobiDB-lite"/>
    </source>
</evidence>
<dbReference type="AlphaFoldDB" id="A0A7S8IFG0"/>